<feature type="coiled-coil region" evidence="1">
    <location>
        <begin position="76"/>
        <end position="103"/>
    </location>
</feature>
<evidence type="ECO:0000313" key="2">
    <source>
        <dbReference type="EMBL" id="ATJ81066.1"/>
    </source>
</evidence>
<dbReference type="KEGG" id="hbe:BEI_0079"/>
<keyword evidence="3" id="KW-1185">Reference proteome</keyword>
<dbReference type="SUPFAM" id="SSF53649">
    <property type="entry name" value="Alkaline phosphatase-like"/>
    <property type="match status" value="1"/>
</dbReference>
<dbReference type="AlphaFoldDB" id="A0A291P2F1"/>
<reference evidence="2 3" key="1">
    <citation type="journal article" date="2017" name="Sci. Rep.">
        <title>Revealing the Saline Adaptation Strategies of the Halophilic Bacterium Halomonas beimenensis through High-throughput Omics and Transposon Mutagenesis Approaches.</title>
        <authorList>
            <person name="Chen Y.H."/>
            <person name="Lin S.S."/>
            <person name="Shyu Y.T."/>
        </authorList>
    </citation>
    <scope>NUCLEOTIDE SEQUENCE [LARGE SCALE GENOMIC DNA]</scope>
    <source>
        <strain evidence="2 3">NTU-111</strain>
    </source>
</reference>
<gene>
    <name evidence="2" type="ORF">BEI_0079</name>
</gene>
<evidence type="ECO:0000256" key="1">
    <source>
        <dbReference type="SAM" id="Coils"/>
    </source>
</evidence>
<protein>
    <submittedName>
        <fullName evidence="2">Choline-sulfatase</fullName>
    </submittedName>
</protein>
<sequence length="104" mass="11567">MQGRDLFDASRPAPPVLIEDAGIHVFRDGDAETGITTLVTEEWRLSLFEGAAGGELYRLAEAPHETRNLWDDPAHRDDKGALLEALARRMAELRDRRLSATARA</sequence>
<organism evidence="2 3">
    <name type="scientific">Halomonas beimenensis</name>
    <dbReference type="NCBI Taxonomy" id="475662"/>
    <lineage>
        <taxon>Bacteria</taxon>
        <taxon>Pseudomonadati</taxon>
        <taxon>Pseudomonadota</taxon>
        <taxon>Gammaproteobacteria</taxon>
        <taxon>Oceanospirillales</taxon>
        <taxon>Halomonadaceae</taxon>
        <taxon>Halomonas</taxon>
    </lineage>
</organism>
<evidence type="ECO:0000313" key="3">
    <source>
        <dbReference type="Proteomes" id="UP000219993"/>
    </source>
</evidence>
<dbReference type="EMBL" id="CP021435">
    <property type="protein sequence ID" value="ATJ81066.1"/>
    <property type="molecule type" value="Genomic_DNA"/>
</dbReference>
<dbReference type="InterPro" id="IPR017850">
    <property type="entry name" value="Alkaline_phosphatase_core_sf"/>
</dbReference>
<name>A0A291P2F1_9GAMM</name>
<dbReference type="Gene3D" id="3.40.720.10">
    <property type="entry name" value="Alkaline Phosphatase, subunit A"/>
    <property type="match status" value="1"/>
</dbReference>
<proteinExistence type="predicted"/>
<dbReference type="Proteomes" id="UP000219993">
    <property type="component" value="Chromosome"/>
</dbReference>
<keyword evidence="1" id="KW-0175">Coiled coil</keyword>
<accession>A0A291P2F1</accession>
<dbReference type="RefSeq" id="WP_227644529.1">
    <property type="nucleotide sequence ID" value="NZ_BAAADT010000020.1"/>
</dbReference>